<name>A0AAV9UID2_9PEZI</name>
<evidence type="ECO:0000313" key="3">
    <source>
        <dbReference type="Proteomes" id="UP001373714"/>
    </source>
</evidence>
<protein>
    <submittedName>
        <fullName evidence="2">Uncharacterized protein</fullName>
    </submittedName>
</protein>
<comment type="caution">
    <text evidence="2">The sequence shown here is derived from an EMBL/GenBank/DDBJ whole genome shotgun (WGS) entry which is preliminary data.</text>
</comment>
<organism evidence="2 3">
    <name type="scientific">Orbilia blumenaviensis</name>
    <dbReference type="NCBI Taxonomy" id="1796055"/>
    <lineage>
        <taxon>Eukaryota</taxon>
        <taxon>Fungi</taxon>
        <taxon>Dikarya</taxon>
        <taxon>Ascomycota</taxon>
        <taxon>Pezizomycotina</taxon>
        <taxon>Orbiliomycetes</taxon>
        <taxon>Orbiliales</taxon>
        <taxon>Orbiliaceae</taxon>
        <taxon>Orbilia</taxon>
    </lineage>
</organism>
<dbReference type="Proteomes" id="UP001373714">
    <property type="component" value="Unassembled WGS sequence"/>
</dbReference>
<proteinExistence type="predicted"/>
<dbReference type="AlphaFoldDB" id="A0AAV9UID2"/>
<feature type="region of interest" description="Disordered" evidence="1">
    <location>
        <begin position="283"/>
        <end position="302"/>
    </location>
</feature>
<evidence type="ECO:0000313" key="2">
    <source>
        <dbReference type="EMBL" id="KAK6342203.1"/>
    </source>
</evidence>
<dbReference type="EMBL" id="JAVHNS010000010">
    <property type="protein sequence ID" value="KAK6342203.1"/>
    <property type="molecule type" value="Genomic_DNA"/>
</dbReference>
<reference evidence="2 3" key="1">
    <citation type="submission" date="2019-10" db="EMBL/GenBank/DDBJ databases">
        <authorList>
            <person name="Palmer J.M."/>
        </authorList>
    </citation>
    <scope>NUCLEOTIDE SEQUENCE [LARGE SCALE GENOMIC DNA]</scope>
    <source>
        <strain evidence="2 3">TWF730</strain>
    </source>
</reference>
<keyword evidence="3" id="KW-1185">Reference proteome</keyword>
<evidence type="ECO:0000256" key="1">
    <source>
        <dbReference type="SAM" id="MobiDB-lite"/>
    </source>
</evidence>
<gene>
    <name evidence="2" type="ORF">TWF730_001681</name>
</gene>
<sequence length="342" mass="40191">MGNTQSKNPQSVLTLPESLKGSVRYNIRTKTSDEDIGSIYKAIKFDYLDLWCVFFNDLTENGNPTPFGVPRERAWMYDTPNIPEPAVQTRYSMLRYPVLEYSCIHAMYFMKFVSMKHDEEILIKRVDLETMIERTKQLKLEFIDAIKFIIRDLAKAKQSKPWHEFGTSDPRKKEKCYLGEVLKLYGRNLNLITEAFKNMSDTIFPFGPENQESEDVAPLSAWKDAWKYEGFITNIPDWRFEDACIQSLEPFAMKTFDHEARYLMHTIGARDHKKADKEWKKSKGIMQSQPQGRISLGRHNNEPHFDDGDGKWRIDMRGKGPWKLRQLFARMKWEAEFLEKSN</sequence>
<accession>A0AAV9UID2</accession>